<dbReference type="InterPro" id="IPR039425">
    <property type="entry name" value="RNA_pol_sigma-70-like"/>
</dbReference>
<sequence>MIEPSTHTTRRTLSDEELIRLFLTSRDNAHFERLYKRYVVKVHQKCLTLIKDPVLAQDLTQEVFYKLHQKLDTFRQSARFSTWLYSITYNMCMDQVRISGRNIINLHGDMTEFEDASEDLMLDEGELSIDMLRSALTKLKLDERAMLYMKYLDNKSIRDIAQIFEINESAVKMRLMRCREKLRKKYFQSLHFN</sequence>
<dbReference type="Pfam" id="PF08281">
    <property type="entry name" value="Sigma70_r4_2"/>
    <property type="match status" value="1"/>
</dbReference>
<dbReference type="Gene3D" id="1.10.10.10">
    <property type="entry name" value="Winged helix-like DNA-binding domain superfamily/Winged helix DNA-binding domain"/>
    <property type="match status" value="1"/>
</dbReference>
<dbReference type="NCBIfam" id="TIGR02937">
    <property type="entry name" value="sigma70-ECF"/>
    <property type="match status" value="1"/>
</dbReference>
<dbReference type="Pfam" id="PF04542">
    <property type="entry name" value="Sigma70_r2"/>
    <property type="match status" value="1"/>
</dbReference>
<dbReference type="InterPro" id="IPR014284">
    <property type="entry name" value="RNA_pol_sigma-70_dom"/>
</dbReference>
<dbReference type="InterPro" id="IPR013324">
    <property type="entry name" value="RNA_pol_sigma_r3/r4-like"/>
</dbReference>
<keyword evidence="5" id="KW-0804">Transcription</keyword>
<feature type="domain" description="RNA polymerase sigma factor 70 region 4 type 2" evidence="7">
    <location>
        <begin position="130"/>
        <end position="182"/>
    </location>
</feature>
<comment type="similarity">
    <text evidence="1">Belongs to the sigma-70 factor family. ECF subfamily.</text>
</comment>
<evidence type="ECO:0000256" key="5">
    <source>
        <dbReference type="ARBA" id="ARBA00023163"/>
    </source>
</evidence>
<dbReference type="PANTHER" id="PTHR43133:SF8">
    <property type="entry name" value="RNA POLYMERASE SIGMA FACTOR HI_1459-RELATED"/>
    <property type="match status" value="1"/>
</dbReference>
<protein>
    <submittedName>
        <fullName evidence="8">RNA polymerase sigma factor</fullName>
    </submittedName>
</protein>
<evidence type="ECO:0000313" key="8">
    <source>
        <dbReference type="EMBL" id="QRR03122.1"/>
    </source>
</evidence>
<keyword evidence="2" id="KW-0805">Transcription regulation</keyword>
<dbReference type="Gene3D" id="1.10.1740.10">
    <property type="match status" value="1"/>
</dbReference>
<feature type="domain" description="RNA polymerase sigma-70 region 2" evidence="6">
    <location>
        <begin position="34"/>
        <end position="97"/>
    </location>
</feature>
<keyword evidence="9" id="KW-1185">Reference proteome</keyword>
<name>A0ABX7IAH7_9BACT</name>
<evidence type="ECO:0000256" key="1">
    <source>
        <dbReference type="ARBA" id="ARBA00010641"/>
    </source>
</evidence>
<proteinExistence type="inferred from homology"/>
<dbReference type="SUPFAM" id="SSF88659">
    <property type="entry name" value="Sigma3 and sigma4 domains of RNA polymerase sigma factors"/>
    <property type="match status" value="1"/>
</dbReference>
<dbReference type="InterPro" id="IPR013325">
    <property type="entry name" value="RNA_pol_sigma_r2"/>
</dbReference>
<gene>
    <name evidence="8" type="ORF">HWI92_20490</name>
</gene>
<dbReference type="EMBL" id="CP056775">
    <property type="protein sequence ID" value="QRR03122.1"/>
    <property type="molecule type" value="Genomic_DNA"/>
</dbReference>
<dbReference type="CDD" id="cd06171">
    <property type="entry name" value="Sigma70_r4"/>
    <property type="match status" value="1"/>
</dbReference>
<evidence type="ECO:0000259" key="6">
    <source>
        <dbReference type="Pfam" id="PF04542"/>
    </source>
</evidence>
<dbReference type="InterPro" id="IPR013249">
    <property type="entry name" value="RNA_pol_sigma70_r4_t2"/>
</dbReference>
<evidence type="ECO:0000256" key="2">
    <source>
        <dbReference type="ARBA" id="ARBA00023015"/>
    </source>
</evidence>
<dbReference type="InterPro" id="IPR007627">
    <property type="entry name" value="RNA_pol_sigma70_r2"/>
</dbReference>
<keyword evidence="3" id="KW-0731">Sigma factor</keyword>
<keyword evidence="4" id="KW-0238">DNA-binding</keyword>
<dbReference type="SUPFAM" id="SSF88946">
    <property type="entry name" value="Sigma2 domain of RNA polymerase sigma factors"/>
    <property type="match status" value="1"/>
</dbReference>
<evidence type="ECO:0000256" key="3">
    <source>
        <dbReference type="ARBA" id="ARBA00023082"/>
    </source>
</evidence>
<evidence type="ECO:0000313" key="9">
    <source>
        <dbReference type="Proteomes" id="UP000612680"/>
    </source>
</evidence>
<organism evidence="8 9">
    <name type="scientific">Dyadobacter sandarakinus</name>
    <dbReference type="NCBI Taxonomy" id="2747268"/>
    <lineage>
        <taxon>Bacteria</taxon>
        <taxon>Pseudomonadati</taxon>
        <taxon>Bacteroidota</taxon>
        <taxon>Cytophagia</taxon>
        <taxon>Cytophagales</taxon>
        <taxon>Spirosomataceae</taxon>
        <taxon>Dyadobacter</taxon>
    </lineage>
</organism>
<evidence type="ECO:0000256" key="4">
    <source>
        <dbReference type="ARBA" id="ARBA00023125"/>
    </source>
</evidence>
<dbReference type="PANTHER" id="PTHR43133">
    <property type="entry name" value="RNA POLYMERASE ECF-TYPE SIGMA FACTO"/>
    <property type="match status" value="1"/>
</dbReference>
<dbReference type="InterPro" id="IPR036388">
    <property type="entry name" value="WH-like_DNA-bd_sf"/>
</dbReference>
<dbReference type="Proteomes" id="UP000612680">
    <property type="component" value="Chromosome"/>
</dbReference>
<dbReference type="RefSeq" id="WP_204658751.1">
    <property type="nucleotide sequence ID" value="NZ_CP056775.1"/>
</dbReference>
<accession>A0ABX7IAH7</accession>
<evidence type="ECO:0000259" key="7">
    <source>
        <dbReference type="Pfam" id="PF08281"/>
    </source>
</evidence>
<reference evidence="8 9" key="1">
    <citation type="submission" date="2020-06" db="EMBL/GenBank/DDBJ databases">
        <title>Dyadobacter sandarakinus sp. nov., isolated from the soil of the Arctic Yellow River Station.</title>
        <authorList>
            <person name="Zhang Y."/>
            <person name="Peng F."/>
        </authorList>
    </citation>
    <scope>NUCLEOTIDE SEQUENCE [LARGE SCALE GENOMIC DNA]</scope>
    <source>
        <strain evidence="8 9">Q3-56</strain>
    </source>
</reference>